<keyword evidence="4" id="KW-0472">Membrane</keyword>
<reference evidence="6 7" key="1">
    <citation type="submission" date="2018-11" db="EMBL/GenBank/DDBJ databases">
        <title>Sequencing the genomes of 1000 actinobacteria strains.</title>
        <authorList>
            <person name="Klenk H.-P."/>
        </authorList>
    </citation>
    <scope>NUCLEOTIDE SEQUENCE [LARGE SCALE GENOMIC DNA]</scope>
    <source>
        <strain evidence="6 7">DSM 13521</strain>
    </source>
</reference>
<dbReference type="InterPro" id="IPR051201">
    <property type="entry name" value="Chloro_Bact_Ser_Proteases"/>
</dbReference>
<protein>
    <submittedName>
        <fullName evidence="6">Putative serine protease PepD</fullName>
    </submittedName>
</protein>
<dbReference type="Pfam" id="PF13365">
    <property type="entry name" value="Trypsin_2"/>
    <property type="match status" value="1"/>
</dbReference>
<evidence type="ECO:0000313" key="6">
    <source>
        <dbReference type="EMBL" id="ROR97499.1"/>
    </source>
</evidence>
<dbReference type="InterPro" id="IPR009003">
    <property type="entry name" value="Peptidase_S1_PA"/>
</dbReference>
<proteinExistence type="predicted"/>
<dbReference type="AlphaFoldDB" id="A0A3N2DCH7"/>
<dbReference type="Pfam" id="PF13180">
    <property type="entry name" value="PDZ_2"/>
    <property type="match status" value="1"/>
</dbReference>
<keyword evidence="7" id="KW-1185">Reference proteome</keyword>
<evidence type="ECO:0000256" key="3">
    <source>
        <dbReference type="SAM" id="MobiDB-lite"/>
    </source>
</evidence>
<dbReference type="PANTHER" id="PTHR43343">
    <property type="entry name" value="PEPTIDASE S12"/>
    <property type="match status" value="1"/>
</dbReference>
<dbReference type="PRINTS" id="PR00834">
    <property type="entry name" value="PROTEASES2C"/>
</dbReference>
<evidence type="ECO:0000313" key="7">
    <source>
        <dbReference type="Proteomes" id="UP000275356"/>
    </source>
</evidence>
<evidence type="ECO:0000256" key="1">
    <source>
        <dbReference type="ARBA" id="ARBA00022670"/>
    </source>
</evidence>
<dbReference type="SUPFAM" id="SSF50156">
    <property type="entry name" value="PDZ domain-like"/>
    <property type="match status" value="1"/>
</dbReference>
<evidence type="ECO:0000256" key="4">
    <source>
        <dbReference type="SAM" id="Phobius"/>
    </source>
</evidence>
<feature type="compositionally biased region" description="Basic and acidic residues" evidence="3">
    <location>
        <begin position="1"/>
        <end position="12"/>
    </location>
</feature>
<dbReference type="SMART" id="SM00228">
    <property type="entry name" value="PDZ"/>
    <property type="match status" value="1"/>
</dbReference>
<feature type="compositionally biased region" description="Low complexity" evidence="3">
    <location>
        <begin position="148"/>
        <end position="165"/>
    </location>
</feature>
<accession>A0A3N2DCH7</accession>
<feature type="region of interest" description="Disordered" evidence="3">
    <location>
        <begin position="1"/>
        <end position="80"/>
    </location>
</feature>
<feature type="compositionally biased region" description="Basic residues" evidence="3">
    <location>
        <begin position="66"/>
        <end position="79"/>
    </location>
</feature>
<keyword evidence="4" id="KW-0812">Transmembrane</keyword>
<sequence length="483" mass="48481">MTEPDGTERDEPGGLEAWPWPTPEELARQDVAPSGPGEPDESGAGVGTPAAPADDPTGVVTPGAPRARRRAPRRDRTARRGVGGAVVAVVGVLALLVGTLGGLLLAPWFGIEAATSSAPAPSEPPTGLGPSPSAEPSAPEPQPEPEQTELPDTPLPDTLPLAPGGPIDPGARIDVVDIAARALPSTVSIQVRQTDGSGSSGSGFVIREDGFILTNAHVVAGSDADGATLTVLYADGEQSTGTVVGITHDYDLAVVSVDRTDVPALPLADSDGVVVGQEVVAVGAPLGLQGTVTAGIVSALNRPVQAGDASSISFINAIQTDAAINPGNSGGPLLDASGAVIGINSAIAQASGGQQATGSIGLGFAIPSNQARRTAEQLIAHGYATYPVIGVLLDSSWVGVGVKVSTQPTEDGVQPLTAGGPAEQAGIRPGDVIVAIDSRPVTAPDELIVAIRAHAPGDTVVLTIRDDDVDRDVPVVLGEERSR</sequence>
<keyword evidence="2" id="KW-0378">Hydrolase</keyword>
<dbReference type="Gene3D" id="2.40.10.120">
    <property type="match status" value="1"/>
</dbReference>
<dbReference type="GO" id="GO:0006508">
    <property type="term" value="P:proteolysis"/>
    <property type="evidence" value="ECO:0007669"/>
    <property type="project" value="UniProtKB-KW"/>
</dbReference>
<evidence type="ECO:0000259" key="5">
    <source>
        <dbReference type="PROSITE" id="PS50106"/>
    </source>
</evidence>
<dbReference type="Gene3D" id="2.30.42.10">
    <property type="match status" value="1"/>
</dbReference>
<dbReference type="PANTHER" id="PTHR43343:SF3">
    <property type="entry name" value="PROTEASE DO-LIKE 8, CHLOROPLASTIC"/>
    <property type="match status" value="1"/>
</dbReference>
<dbReference type="GO" id="GO:0004252">
    <property type="term" value="F:serine-type endopeptidase activity"/>
    <property type="evidence" value="ECO:0007669"/>
    <property type="project" value="InterPro"/>
</dbReference>
<evidence type="ECO:0000256" key="2">
    <source>
        <dbReference type="ARBA" id="ARBA00022801"/>
    </source>
</evidence>
<dbReference type="InterPro" id="IPR001940">
    <property type="entry name" value="Peptidase_S1C"/>
</dbReference>
<dbReference type="InterPro" id="IPR036034">
    <property type="entry name" value="PDZ_sf"/>
</dbReference>
<dbReference type="SUPFAM" id="SSF50494">
    <property type="entry name" value="Trypsin-like serine proteases"/>
    <property type="match status" value="1"/>
</dbReference>
<dbReference type="PROSITE" id="PS50106">
    <property type="entry name" value="PDZ"/>
    <property type="match status" value="1"/>
</dbReference>
<feature type="transmembrane region" description="Helical" evidence="4">
    <location>
        <begin position="82"/>
        <end position="109"/>
    </location>
</feature>
<name>A0A3N2DCH7_9MICO</name>
<keyword evidence="1 6" id="KW-0645">Protease</keyword>
<gene>
    <name evidence="6" type="ORF">EDD28_2098</name>
</gene>
<dbReference type="Proteomes" id="UP000275356">
    <property type="component" value="Unassembled WGS sequence"/>
</dbReference>
<feature type="region of interest" description="Disordered" evidence="3">
    <location>
        <begin position="115"/>
        <end position="166"/>
    </location>
</feature>
<comment type="caution">
    <text evidence="6">The sequence shown here is derived from an EMBL/GenBank/DDBJ whole genome shotgun (WGS) entry which is preliminary data.</text>
</comment>
<keyword evidence="4" id="KW-1133">Transmembrane helix</keyword>
<organism evidence="6 7">
    <name type="scientific">Salana multivorans</name>
    <dbReference type="NCBI Taxonomy" id="120377"/>
    <lineage>
        <taxon>Bacteria</taxon>
        <taxon>Bacillati</taxon>
        <taxon>Actinomycetota</taxon>
        <taxon>Actinomycetes</taxon>
        <taxon>Micrococcales</taxon>
        <taxon>Beutenbergiaceae</taxon>
        <taxon>Salana</taxon>
    </lineage>
</organism>
<dbReference type="EMBL" id="RKHQ01000001">
    <property type="protein sequence ID" value="ROR97499.1"/>
    <property type="molecule type" value="Genomic_DNA"/>
</dbReference>
<dbReference type="RefSeq" id="WP_245967993.1">
    <property type="nucleotide sequence ID" value="NZ_RKHQ01000001.1"/>
</dbReference>
<feature type="domain" description="PDZ" evidence="5">
    <location>
        <begin position="390"/>
        <end position="468"/>
    </location>
</feature>
<dbReference type="InterPro" id="IPR001478">
    <property type="entry name" value="PDZ"/>
</dbReference>